<dbReference type="InterPro" id="IPR033121">
    <property type="entry name" value="PEPTIDASE_A1"/>
</dbReference>
<feature type="domain" description="Peptidase A1" evidence="6">
    <location>
        <begin position="63"/>
        <end position="379"/>
    </location>
</feature>
<dbReference type="SUPFAM" id="SSF50630">
    <property type="entry name" value="Acid proteases"/>
    <property type="match status" value="1"/>
</dbReference>
<organism evidence="7 8">
    <name type="scientific">Sistotremastrum suecicum HHB10207 ss-3</name>
    <dbReference type="NCBI Taxonomy" id="1314776"/>
    <lineage>
        <taxon>Eukaryota</taxon>
        <taxon>Fungi</taxon>
        <taxon>Dikarya</taxon>
        <taxon>Basidiomycota</taxon>
        <taxon>Agaricomycotina</taxon>
        <taxon>Agaricomycetes</taxon>
        <taxon>Sistotremastrales</taxon>
        <taxon>Sistotremastraceae</taxon>
        <taxon>Sistotremastrum</taxon>
    </lineage>
</organism>
<dbReference type="PRINTS" id="PR00792">
    <property type="entry name" value="PEPSIN"/>
</dbReference>
<dbReference type="Gene3D" id="2.40.70.10">
    <property type="entry name" value="Acid Proteases"/>
    <property type="match status" value="2"/>
</dbReference>
<dbReference type="GO" id="GO:0006508">
    <property type="term" value="P:proteolysis"/>
    <property type="evidence" value="ECO:0007669"/>
    <property type="project" value="UniProtKB-KW"/>
</dbReference>
<keyword evidence="4" id="KW-0378">Hydrolase</keyword>
<dbReference type="Pfam" id="PF00026">
    <property type="entry name" value="Asp"/>
    <property type="match status" value="1"/>
</dbReference>
<reference evidence="7 8" key="1">
    <citation type="journal article" date="2016" name="Mol. Biol. Evol.">
        <title>Comparative Genomics of Early-Diverging Mushroom-Forming Fungi Provides Insights into the Origins of Lignocellulose Decay Capabilities.</title>
        <authorList>
            <person name="Nagy L.G."/>
            <person name="Riley R."/>
            <person name="Tritt A."/>
            <person name="Adam C."/>
            <person name="Daum C."/>
            <person name="Floudas D."/>
            <person name="Sun H."/>
            <person name="Yadav J.S."/>
            <person name="Pangilinan J."/>
            <person name="Larsson K.H."/>
            <person name="Matsuura K."/>
            <person name="Barry K."/>
            <person name="Labutti K."/>
            <person name="Kuo R."/>
            <person name="Ohm R.A."/>
            <person name="Bhattacharya S.S."/>
            <person name="Shirouzu T."/>
            <person name="Yoshinaga Y."/>
            <person name="Martin F.M."/>
            <person name="Grigoriev I.V."/>
            <person name="Hibbett D.S."/>
        </authorList>
    </citation>
    <scope>NUCLEOTIDE SEQUENCE [LARGE SCALE GENOMIC DNA]</scope>
    <source>
        <strain evidence="7 8">HHB10207 ss-3</strain>
    </source>
</reference>
<dbReference type="InterPro" id="IPR001461">
    <property type="entry name" value="Aspartic_peptidase_A1"/>
</dbReference>
<dbReference type="OrthoDB" id="771136at2759"/>
<accession>A0A166ICY1</accession>
<name>A0A166ICY1_9AGAM</name>
<feature type="signal peptide" evidence="5">
    <location>
        <begin position="1"/>
        <end position="19"/>
    </location>
</feature>
<feature type="chain" id="PRO_5007875167" evidence="5">
    <location>
        <begin position="20"/>
        <end position="426"/>
    </location>
</feature>
<dbReference type="Proteomes" id="UP000076798">
    <property type="component" value="Unassembled WGS sequence"/>
</dbReference>
<evidence type="ECO:0000313" key="8">
    <source>
        <dbReference type="Proteomes" id="UP000076798"/>
    </source>
</evidence>
<evidence type="ECO:0000256" key="4">
    <source>
        <dbReference type="RuleBase" id="RU000454"/>
    </source>
</evidence>
<keyword evidence="4 7" id="KW-0645">Protease</keyword>
<dbReference type="PROSITE" id="PS51767">
    <property type="entry name" value="PEPTIDASE_A1"/>
    <property type="match status" value="1"/>
</dbReference>
<dbReference type="InterPro" id="IPR001969">
    <property type="entry name" value="Aspartic_peptidase_AS"/>
</dbReference>
<evidence type="ECO:0000256" key="2">
    <source>
        <dbReference type="ARBA" id="ARBA00022750"/>
    </source>
</evidence>
<dbReference type="PROSITE" id="PS00141">
    <property type="entry name" value="ASP_PROTEASE"/>
    <property type="match status" value="1"/>
</dbReference>
<sequence length="426" mass="45181">MKFFVSLWLALLPLSGVLGTAVPSKYVLSSRQIPKRASRRFRRGLSPSSVSLEDYFNGTDLQWFGSIQVGTPPQNFTVVFDTGSFDLEIPGVSCTSCTNQNKFNGSASSSFQDLQSQSTITFATGVGVDPVVNNDYQLKLDGVRDTISVGGLAAPNISFFLITHPFNSDPFDGILGLGFTVGSFFQSLVNQGLPALFSLYLAPQGSEGAELTLGGIDSTKFNTAMQFAKVQANQDFWNVSSSSIAVNGQTATVLQAPQSLTFDSGTSNLVFPPDITEAIYGLISSDIKPNSAEPGTYGVACSEVPSLNASIEFTFTSTSGTLFNLTIPSSELSVGPFISNTSLCQTLINAQSGPAIVGASLLKHYYTTWDLGNQQLGFAAVNTSEATNSTSGQSIQSSSSKSTIANYGKNLYFVLVPFVLLLALQA</sequence>
<keyword evidence="5" id="KW-0732">Signal</keyword>
<proteinExistence type="inferred from homology"/>
<dbReference type="EMBL" id="KV428007">
    <property type="protein sequence ID" value="KZT43628.1"/>
    <property type="molecule type" value="Genomic_DNA"/>
</dbReference>
<feature type="active site" evidence="3">
    <location>
        <position position="81"/>
    </location>
</feature>
<gene>
    <name evidence="7" type="ORF">SISSUDRAFT_1057625</name>
</gene>
<evidence type="ECO:0000256" key="5">
    <source>
        <dbReference type="SAM" id="SignalP"/>
    </source>
</evidence>
<keyword evidence="8" id="KW-1185">Reference proteome</keyword>
<dbReference type="PANTHER" id="PTHR47966:SF51">
    <property type="entry name" value="BETA-SITE APP-CLEAVING ENZYME, ISOFORM A-RELATED"/>
    <property type="match status" value="1"/>
</dbReference>
<feature type="active site" evidence="3">
    <location>
        <position position="263"/>
    </location>
</feature>
<evidence type="ECO:0000313" key="7">
    <source>
        <dbReference type="EMBL" id="KZT43628.1"/>
    </source>
</evidence>
<dbReference type="GO" id="GO:0004190">
    <property type="term" value="F:aspartic-type endopeptidase activity"/>
    <property type="evidence" value="ECO:0007669"/>
    <property type="project" value="UniProtKB-KW"/>
</dbReference>
<evidence type="ECO:0000256" key="3">
    <source>
        <dbReference type="PIRSR" id="PIRSR601461-1"/>
    </source>
</evidence>
<evidence type="ECO:0000256" key="1">
    <source>
        <dbReference type="ARBA" id="ARBA00007447"/>
    </source>
</evidence>
<dbReference type="PANTHER" id="PTHR47966">
    <property type="entry name" value="BETA-SITE APP-CLEAVING ENZYME, ISOFORM A-RELATED"/>
    <property type="match status" value="1"/>
</dbReference>
<keyword evidence="2 4" id="KW-0064">Aspartyl protease</keyword>
<dbReference type="InterPro" id="IPR034164">
    <property type="entry name" value="Pepsin-like_dom"/>
</dbReference>
<comment type="similarity">
    <text evidence="1 4">Belongs to the peptidase A1 family.</text>
</comment>
<protein>
    <submittedName>
        <fullName evidence="7">Acid protease</fullName>
    </submittedName>
</protein>
<dbReference type="AlphaFoldDB" id="A0A166ICY1"/>
<dbReference type="InterPro" id="IPR021109">
    <property type="entry name" value="Peptidase_aspartic_dom_sf"/>
</dbReference>
<evidence type="ECO:0000259" key="6">
    <source>
        <dbReference type="PROSITE" id="PS51767"/>
    </source>
</evidence>
<dbReference type="STRING" id="1314776.A0A166ICY1"/>
<dbReference type="CDD" id="cd05471">
    <property type="entry name" value="pepsin_like"/>
    <property type="match status" value="1"/>
</dbReference>